<evidence type="ECO:0000313" key="1">
    <source>
        <dbReference type="EMBL" id="CAH2013833.1"/>
    </source>
</evidence>
<dbReference type="Proteomes" id="UP001152888">
    <property type="component" value="Unassembled WGS sequence"/>
</dbReference>
<proteinExistence type="predicted"/>
<gene>
    <name evidence="1" type="ORF">ACAOBT_LOCUS33695</name>
</gene>
<organism evidence="1 2">
    <name type="scientific">Acanthoscelides obtectus</name>
    <name type="common">Bean weevil</name>
    <name type="synonym">Bruchus obtectus</name>
    <dbReference type="NCBI Taxonomy" id="200917"/>
    <lineage>
        <taxon>Eukaryota</taxon>
        <taxon>Metazoa</taxon>
        <taxon>Ecdysozoa</taxon>
        <taxon>Arthropoda</taxon>
        <taxon>Hexapoda</taxon>
        <taxon>Insecta</taxon>
        <taxon>Pterygota</taxon>
        <taxon>Neoptera</taxon>
        <taxon>Endopterygota</taxon>
        <taxon>Coleoptera</taxon>
        <taxon>Polyphaga</taxon>
        <taxon>Cucujiformia</taxon>
        <taxon>Chrysomeloidea</taxon>
        <taxon>Chrysomelidae</taxon>
        <taxon>Bruchinae</taxon>
        <taxon>Bruchini</taxon>
        <taxon>Acanthoscelides</taxon>
    </lineage>
</organism>
<name>A0A9P0MJK7_ACAOB</name>
<dbReference type="EMBL" id="CAKOFQ010008378">
    <property type="protein sequence ID" value="CAH2013833.1"/>
    <property type="molecule type" value="Genomic_DNA"/>
</dbReference>
<keyword evidence="2" id="KW-1185">Reference proteome</keyword>
<reference evidence="1" key="1">
    <citation type="submission" date="2022-03" db="EMBL/GenBank/DDBJ databases">
        <authorList>
            <person name="Sayadi A."/>
        </authorList>
    </citation>
    <scope>NUCLEOTIDE SEQUENCE</scope>
</reference>
<dbReference type="AlphaFoldDB" id="A0A9P0MJK7"/>
<comment type="caution">
    <text evidence="1">The sequence shown here is derived from an EMBL/GenBank/DDBJ whole genome shotgun (WGS) entry which is preliminary data.</text>
</comment>
<protein>
    <submittedName>
        <fullName evidence="1">Uncharacterized protein</fullName>
    </submittedName>
</protein>
<dbReference type="OrthoDB" id="1562405at2759"/>
<accession>A0A9P0MJK7</accession>
<evidence type="ECO:0000313" key="2">
    <source>
        <dbReference type="Proteomes" id="UP001152888"/>
    </source>
</evidence>
<sequence>MQINEIGIKSSFLNSELTKLVTLVVKDVRINKDLSEKSWIITTVIIPLAKLLTFVIRSATLHQYLCLYISTMSQHYS</sequence>